<keyword evidence="2" id="KW-1185">Reference proteome</keyword>
<dbReference type="EMBL" id="CAJVQC010014442">
    <property type="protein sequence ID" value="CAG8657225.1"/>
    <property type="molecule type" value="Genomic_DNA"/>
</dbReference>
<comment type="caution">
    <text evidence="1">The sequence shown here is derived from an EMBL/GenBank/DDBJ whole genome shotgun (WGS) entry which is preliminary data.</text>
</comment>
<evidence type="ECO:0000313" key="2">
    <source>
        <dbReference type="Proteomes" id="UP000789920"/>
    </source>
</evidence>
<evidence type="ECO:0000313" key="1">
    <source>
        <dbReference type="EMBL" id="CAG8657225.1"/>
    </source>
</evidence>
<accession>A0ACA9NI71</accession>
<organism evidence="1 2">
    <name type="scientific">Racocetra persica</name>
    <dbReference type="NCBI Taxonomy" id="160502"/>
    <lineage>
        <taxon>Eukaryota</taxon>
        <taxon>Fungi</taxon>
        <taxon>Fungi incertae sedis</taxon>
        <taxon>Mucoromycota</taxon>
        <taxon>Glomeromycotina</taxon>
        <taxon>Glomeromycetes</taxon>
        <taxon>Diversisporales</taxon>
        <taxon>Gigasporaceae</taxon>
        <taxon>Racocetra</taxon>
    </lineage>
</organism>
<name>A0ACA9NI71_9GLOM</name>
<sequence length="305" mass="34379">MSGEENGKGAFSTELNLLDPNRPYFFSEDEQIIPKLPYPPEIKADDLVRDSLSKYETKSPKMLNEFFIYRKAFVQEFKKQRLRPKMTQVSSLASTSWHSESNDVKNAYRKIAREAEQLYINERKRRQQLKINDKIQTSESEVTSTSISSGSTYPVVSSPSHNTVTPRPLIDFKPNLQLLDTNASSAFNGSYGQTSLEENYYSNPIMYIQDPQPMQHGASIPTTNANLNFQYQLIYSGNSLPTGEGYHRTFNTKNSLYNSNISGTQYPYTQTSNQALNSHNISDYINGGGPLGSPANETNGSFLNN</sequence>
<dbReference type="Proteomes" id="UP000789920">
    <property type="component" value="Unassembled WGS sequence"/>
</dbReference>
<gene>
    <name evidence="1" type="ORF">RPERSI_LOCUS8121</name>
</gene>
<proteinExistence type="predicted"/>
<reference evidence="1" key="1">
    <citation type="submission" date="2021-06" db="EMBL/GenBank/DDBJ databases">
        <authorList>
            <person name="Kallberg Y."/>
            <person name="Tangrot J."/>
            <person name="Rosling A."/>
        </authorList>
    </citation>
    <scope>NUCLEOTIDE SEQUENCE</scope>
    <source>
        <strain evidence="1">MA461A</strain>
    </source>
</reference>
<protein>
    <submittedName>
        <fullName evidence="1">25226_t:CDS:1</fullName>
    </submittedName>
</protein>